<keyword evidence="3" id="KW-0560">Oxidoreductase</keyword>
<dbReference type="PANTHER" id="PTHR43257:SF2">
    <property type="entry name" value="PYRUVATE DEHYDROGENASE E1 COMPONENT SUBUNIT BETA"/>
    <property type="match status" value="1"/>
</dbReference>
<feature type="domain" description="Transketolase-like pyrimidine-binding" evidence="5">
    <location>
        <begin position="351"/>
        <end position="524"/>
    </location>
</feature>
<evidence type="ECO:0000313" key="7">
    <source>
        <dbReference type="Proteomes" id="UP000601108"/>
    </source>
</evidence>
<dbReference type="InterPro" id="IPR033248">
    <property type="entry name" value="Transketolase_C"/>
</dbReference>
<evidence type="ECO:0000313" key="6">
    <source>
        <dbReference type="EMBL" id="GGX27185.1"/>
    </source>
</evidence>
<dbReference type="Pfam" id="PF02779">
    <property type="entry name" value="Transket_pyr"/>
    <property type="match status" value="1"/>
</dbReference>
<sequence length="668" mass="75196">MEHIFKEKSKLNFDRKEYNDNLLVSLYLKMLKPRLIEEKMLVLLRQGKISKWFGGIGQEAISVGITAALDKEEYILPMHRNLGVFTTREIPLYRLFSQWQGKASGFTKGRDRSFHFGTQEYNIVGMISHLGPQMGIACGIAMGNLLKKNHKVTTVFTGEGGTSEGDFHEALNIASVWGLPVLFCIENNGYGLSTPTKEQYNCKNLADRGLGYGMESYVIDGNNVLEVYDKVYELAKSIRETPRPVLLEFKTFRMRGHEEASGTKYVPQELMEYWSAKDPITNYKEYLIDNGLMSVEDNVKQQSILKAEIDSHWKKANTEEAITINLDQELRDVYTAFDYKAITLLSKTKEIRLIDSISDGLREGMRRHDNLVIMGQDVAEYGGVFKITEGFLEEFGKTRVRNTPICESGIVSAGYGLSVNGFKAVIEMQFADFVSSGFNPIVNLLAKSNYRWNQSADVVIRMPCGAGVGAGPFHSQTNEAWFTKTPGLKVVYPAFPYDAKGLLATAIEDPNPVLFFEHKGLYRSVRQEVPEGYYNLPFGKASLLKEGNDVTIISYGAGVHWAIEILDKYPYIAADLIDLRTLQPMDTETIYQSVKKTGKVIILQEDSLFGGVASDISALIMENCFKFLDAPVKRVASLETPIPFDTNLETQYLGKNRFEKELLAILEF</sequence>
<dbReference type="GO" id="GO:0016624">
    <property type="term" value="F:oxidoreductase activity, acting on the aldehyde or oxo group of donors, disulfide as acceptor"/>
    <property type="evidence" value="ECO:0007669"/>
    <property type="project" value="InterPro"/>
</dbReference>
<dbReference type="InterPro" id="IPR005475">
    <property type="entry name" value="Transketolase-like_Pyr-bd"/>
</dbReference>
<dbReference type="Gene3D" id="3.40.50.970">
    <property type="match status" value="2"/>
</dbReference>
<dbReference type="Pfam" id="PF02780">
    <property type="entry name" value="Transketolase_C"/>
    <property type="match status" value="1"/>
</dbReference>
<dbReference type="InterPro" id="IPR029061">
    <property type="entry name" value="THDP-binding"/>
</dbReference>
<dbReference type="RefSeq" id="WP_027412740.1">
    <property type="nucleotide sequence ID" value="NZ_BMWS01000023.1"/>
</dbReference>
<dbReference type="InterPro" id="IPR001017">
    <property type="entry name" value="DH_E1"/>
</dbReference>
<name>A0A918N572_9FLAO</name>
<comment type="function">
    <text evidence="2">E1 component of the 2-oxoglutarate dehydrogenase (OGDH) complex which catalyzes the decarboxylation of 2-oxoglutarate, the first step in the conversion of 2-oxoglutarate to succinyl-CoA and CO(2).</text>
</comment>
<evidence type="ECO:0000256" key="4">
    <source>
        <dbReference type="ARBA" id="ARBA00023052"/>
    </source>
</evidence>
<dbReference type="Proteomes" id="UP000601108">
    <property type="component" value="Unassembled WGS sequence"/>
</dbReference>
<keyword evidence="7" id="KW-1185">Reference proteome</keyword>
<dbReference type="CDD" id="cd02000">
    <property type="entry name" value="TPP_E1_PDC_ADC_BCADC"/>
    <property type="match status" value="1"/>
</dbReference>
<dbReference type="AlphaFoldDB" id="A0A918N572"/>
<dbReference type="Gene3D" id="3.40.50.920">
    <property type="match status" value="1"/>
</dbReference>
<keyword evidence="4" id="KW-0786">Thiamine pyrophosphate</keyword>
<reference evidence="6 7" key="1">
    <citation type="journal article" date="2014" name="Int. J. Syst. Evol. Microbiol.">
        <title>Complete genome sequence of Corynebacterium casei LMG S-19264T (=DSM 44701T), isolated from a smear-ripened cheese.</title>
        <authorList>
            <consortium name="US DOE Joint Genome Institute (JGI-PGF)"/>
            <person name="Walter F."/>
            <person name="Albersmeier A."/>
            <person name="Kalinowski J."/>
            <person name="Ruckert C."/>
        </authorList>
    </citation>
    <scope>NUCLEOTIDE SEQUENCE [LARGE SCALE GENOMIC DNA]</scope>
    <source>
        <strain evidence="6 7">KCTC 12285</strain>
    </source>
</reference>
<proteinExistence type="predicted"/>
<dbReference type="EMBL" id="BMWS01000023">
    <property type="protein sequence ID" value="GGX27185.1"/>
    <property type="molecule type" value="Genomic_DNA"/>
</dbReference>
<protein>
    <submittedName>
        <fullName evidence="6">Dehydrogenase</fullName>
    </submittedName>
</protein>
<evidence type="ECO:0000256" key="1">
    <source>
        <dbReference type="ARBA" id="ARBA00001964"/>
    </source>
</evidence>
<organism evidence="6 7">
    <name type="scientific">Aquimarina muelleri</name>
    <dbReference type="NCBI Taxonomy" id="279356"/>
    <lineage>
        <taxon>Bacteria</taxon>
        <taxon>Pseudomonadati</taxon>
        <taxon>Bacteroidota</taxon>
        <taxon>Flavobacteriia</taxon>
        <taxon>Flavobacteriales</taxon>
        <taxon>Flavobacteriaceae</taxon>
        <taxon>Aquimarina</taxon>
    </lineage>
</organism>
<dbReference type="FunFam" id="3.40.50.970:FF:000001">
    <property type="entry name" value="Pyruvate dehydrogenase E1 beta subunit"/>
    <property type="match status" value="1"/>
</dbReference>
<evidence type="ECO:0000256" key="2">
    <source>
        <dbReference type="ARBA" id="ARBA00003906"/>
    </source>
</evidence>
<dbReference type="PANTHER" id="PTHR43257">
    <property type="entry name" value="PYRUVATE DEHYDROGENASE E1 COMPONENT BETA SUBUNIT"/>
    <property type="match status" value="1"/>
</dbReference>
<comment type="caution">
    <text evidence="6">The sequence shown here is derived from an EMBL/GenBank/DDBJ whole genome shotgun (WGS) entry which is preliminary data.</text>
</comment>
<dbReference type="SUPFAM" id="SSF52922">
    <property type="entry name" value="TK C-terminal domain-like"/>
    <property type="match status" value="1"/>
</dbReference>
<dbReference type="InterPro" id="IPR009014">
    <property type="entry name" value="Transketo_C/PFOR_II"/>
</dbReference>
<evidence type="ECO:0000256" key="3">
    <source>
        <dbReference type="ARBA" id="ARBA00023002"/>
    </source>
</evidence>
<accession>A0A918N572</accession>
<dbReference type="SMART" id="SM00861">
    <property type="entry name" value="Transket_pyr"/>
    <property type="match status" value="1"/>
</dbReference>
<comment type="cofactor">
    <cofactor evidence="1">
        <name>thiamine diphosphate</name>
        <dbReference type="ChEBI" id="CHEBI:58937"/>
    </cofactor>
</comment>
<gene>
    <name evidence="6" type="primary">bfmBA</name>
    <name evidence="6" type="ORF">GCM10007384_30590</name>
</gene>
<dbReference type="CDD" id="cd07036">
    <property type="entry name" value="TPP_PYR_E1-PDHc-beta_like"/>
    <property type="match status" value="1"/>
</dbReference>
<evidence type="ECO:0000259" key="5">
    <source>
        <dbReference type="SMART" id="SM00861"/>
    </source>
</evidence>
<dbReference type="SUPFAM" id="SSF52518">
    <property type="entry name" value="Thiamin diphosphate-binding fold (THDP-binding)"/>
    <property type="match status" value="2"/>
</dbReference>
<dbReference type="Pfam" id="PF00676">
    <property type="entry name" value="E1_dh"/>
    <property type="match status" value="1"/>
</dbReference>